<accession>A0AAX4HRY0</accession>
<protein>
    <recommendedName>
        <fullName evidence="3">Kazal-like domain-containing protein</fullName>
    </recommendedName>
</protein>
<dbReference type="Gene3D" id="3.30.60.30">
    <property type="match status" value="1"/>
</dbReference>
<dbReference type="RefSeq" id="WP_321397935.1">
    <property type="nucleotide sequence ID" value="NZ_CP139487.1"/>
</dbReference>
<dbReference type="Proteomes" id="UP001324634">
    <property type="component" value="Chromosome"/>
</dbReference>
<organism evidence="1 2">
    <name type="scientific">Peredibacter starrii</name>
    <dbReference type="NCBI Taxonomy" id="28202"/>
    <lineage>
        <taxon>Bacteria</taxon>
        <taxon>Pseudomonadati</taxon>
        <taxon>Bdellovibrionota</taxon>
        <taxon>Bacteriovoracia</taxon>
        <taxon>Bacteriovoracales</taxon>
        <taxon>Bacteriovoracaceae</taxon>
        <taxon>Peredibacter</taxon>
    </lineage>
</organism>
<dbReference type="KEGG" id="psti:SOO65_05070"/>
<evidence type="ECO:0008006" key="3">
    <source>
        <dbReference type="Google" id="ProtNLM"/>
    </source>
</evidence>
<evidence type="ECO:0000313" key="2">
    <source>
        <dbReference type="Proteomes" id="UP001324634"/>
    </source>
</evidence>
<name>A0AAX4HRY0_9BACT</name>
<dbReference type="EMBL" id="CP139487">
    <property type="protein sequence ID" value="WPU66111.1"/>
    <property type="molecule type" value="Genomic_DNA"/>
</dbReference>
<dbReference type="SUPFAM" id="SSF100895">
    <property type="entry name" value="Kazal-type serine protease inhibitors"/>
    <property type="match status" value="1"/>
</dbReference>
<reference evidence="1 2" key="1">
    <citation type="submission" date="2023-11" db="EMBL/GenBank/DDBJ databases">
        <title>Peredibacter starrii A3.12.</title>
        <authorList>
            <person name="Mitchell R.J."/>
        </authorList>
    </citation>
    <scope>NUCLEOTIDE SEQUENCE [LARGE SCALE GENOMIC DNA]</scope>
    <source>
        <strain evidence="1 2">A3.12</strain>
    </source>
</reference>
<evidence type="ECO:0000313" key="1">
    <source>
        <dbReference type="EMBL" id="WPU66111.1"/>
    </source>
</evidence>
<sequence length="85" mass="9225">MKYILILALAFAVSCTTKKKEEPKVESAGESDSAQVSPYTVQPCYCMKIFKPVCANGTNYGNSCEAECHGHKTWTEGSCGAPKKK</sequence>
<dbReference type="InterPro" id="IPR036058">
    <property type="entry name" value="Kazal_dom_sf"/>
</dbReference>
<proteinExistence type="predicted"/>
<dbReference type="AlphaFoldDB" id="A0AAX4HRY0"/>
<dbReference type="PROSITE" id="PS51257">
    <property type="entry name" value="PROKAR_LIPOPROTEIN"/>
    <property type="match status" value="1"/>
</dbReference>
<gene>
    <name evidence="1" type="ORF">SOO65_05070</name>
</gene>
<keyword evidence="2" id="KW-1185">Reference proteome</keyword>